<protein>
    <recommendedName>
        <fullName evidence="2">Peptide deformylase</fullName>
        <shortName evidence="2">PDF</shortName>
        <ecNumber evidence="2">3.5.1.88</ecNumber>
    </recommendedName>
    <alternativeName>
        <fullName evidence="2">Polypeptide deformylase</fullName>
    </alternativeName>
</protein>
<dbReference type="EC" id="3.5.1.88" evidence="2"/>
<feature type="active site" evidence="2">
    <location>
        <position position="135"/>
    </location>
</feature>
<dbReference type="GO" id="GO:0042586">
    <property type="term" value="F:peptide deformylase activity"/>
    <property type="evidence" value="ECO:0007669"/>
    <property type="project" value="UniProtKB-UniRule"/>
</dbReference>
<comment type="caution">
    <text evidence="3">The sequence shown here is derived from an EMBL/GenBank/DDBJ whole genome shotgun (WGS) entry which is preliminary data.</text>
</comment>
<dbReference type="InterPro" id="IPR036821">
    <property type="entry name" value="Peptide_deformylase_sf"/>
</dbReference>
<proteinExistence type="inferred from homology"/>
<dbReference type="PANTHER" id="PTHR10458:SF22">
    <property type="entry name" value="PEPTIDE DEFORMYLASE"/>
    <property type="match status" value="1"/>
</dbReference>
<dbReference type="NCBIfam" id="TIGR00079">
    <property type="entry name" value="pept_deformyl"/>
    <property type="match status" value="1"/>
</dbReference>
<gene>
    <name evidence="2 3" type="primary">def</name>
    <name evidence="3" type="ORF">ENW48_05505</name>
</gene>
<evidence type="ECO:0000256" key="1">
    <source>
        <dbReference type="ARBA" id="ARBA00010759"/>
    </source>
</evidence>
<keyword evidence="2" id="KW-0648">Protein biosynthesis</keyword>
<evidence type="ECO:0000313" key="3">
    <source>
        <dbReference type="EMBL" id="HGZ11654.1"/>
    </source>
</evidence>
<comment type="similarity">
    <text evidence="1 2">Belongs to the polypeptide deformylase family.</text>
</comment>
<accession>A0A7C5ALK4</accession>
<dbReference type="PANTHER" id="PTHR10458">
    <property type="entry name" value="PEPTIDE DEFORMYLASE"/>
    <property type="match status" value="1"/>
</dbReference>
<feature type="binding site" evidence="2">
    <location>
        <position position="92"/>
    </location>
    <ligand>
        <name>Fe cation</name>
        <dbReference type="ChEBI" id="CHEBI:24875"/>
    </ligand>
</feature>
<dbReference type="AlphaFoldDB" id="A0A7C5ALK4"/>
<dbReference type="InterPro" id="IPR023635">
    <property type="entry name" value="Peptide_deformylase"/>
</dbReference>
<keyword evidence="2" id="KW-0408">Iron</keyword>
<dbReference type="GO" id="GO:0006412">
    <property type="term" value="P:translation"/>
    <property type="evidence" value="ECO:0007669"/>
    <property type="project" value="UniProtKB-UniRule"/>
</dbReference>
<dbReference type="PIRSF" id="PIRSF004749">
    <property type="entry name" value="Pep_def"/>
    <property type="match status" value="1"/>
</dbReference>
<reference evidence="3" key="1">
    <citation type="journal article" date="2020" name="mSystems">
        <title>Genome- and Community-Level Interaction Insights into Carbon Utilization and Element Cycling Functions of Hydrothermarchaeota in Hydrothermal Sediment.</title>
        <authorList>
            <person name="Zhou Z."/>
            <person name="Liu Y."/>
            <person name="Xu W."/>
            <person name="Pan J."/>
            <person name="Luo Z.H."/>
            <person name="Li M."/>
        </authorList>
    </citation>
    <scope>NUCLEOTIDE SEQUENCE [LARGE SCALE GENOMIC DNA]</scope>
    <source>
        <strain evidence="3">SpSt-853</strain>
    </source>
</reference>
<feature type="binding site" evidence="2">
    <location>
        <position position="134"/>
    </location>
    <ligand>
        <name>Fe cation</name>
        <dbReference type="ChEBI" id="CHEBI:24875"/>
    </ligand>
</feature>
<dbReference type="Pfam" id="PF01327">
    <property type="entry name" value="Pep_deformylase"/>
    <property type="match status" value="1"/>
</dbReference>
<dbReference type="SUPFAM" id="SSF56420">
    <property type="entry name" value="Peptide deformylase"/>
    <property type="match status" value="1"/>
</dbReference>
<dbReference type="GO" id="GO:0046872">
    <property type="term" value="F:metal ion binding"/>
    <property type="evidence" value="ECO:0007669"/>
    <property type="project" value="UniProtKB-KW"/>
</dbReference>
<dbReference type="HAMAP" id="MF_00163">
    <property type="entry name" value="Pep_deformylase"/>
    <property type="match status" value="1"/>
</dbReference>
<organism evidence="3">
    <name type="scientific">Desulfobacca acetoxidans</name>
    <dbReference type="NCBI Taxonomy" id="60893"/>
    <lineage>
        <taxon>Bacteria</taxon>
        <taxon>Pseudomonadati</taxon>
        <taxon>Thermodesulfobacteriota</taxon>
        <taxon>Desulfobaccia</taxon>
        <taxon>Desulfobaccales</taxon>
        <taxon>Desulfobaccaceae</taxon>
        <taxon>Desulfobacca</taxon>
    </lineage>
</organism>
<keyword evidence="2 3" id="KW-0378">Hydrolase</keyword>
<dbReference type="CDD" id="cd00487">
    <property type="entry name" value="Pep_deformylase"/>
    <property type="match status" value="1"/>
</dbReference>
<evidence type="ECO:0000256" key="2">
    <source>
        <dbReference type="HAMAP-Rule" id="MF_00163"/>
    </source>
</evidence>
<keyword evidence="2" id="KW-0479">Metal-binding</keyword>
<comment type="function">
    <text evidence="2">Removes the formyl group from the N-terminal Met of newly synthesized proteins. Requires at least a dipeptide for an efficient rate of reaction. N-terminal L-methionine is a prerequisite for activity but the enzyme has broad specificity at other positions.</text>
</comment>
<comment type="cofactor">
    <cofactor evidence="2">
        <name>Fe(2+)</name>
        <dbReference type="ChEBI" id="CHEBI:29033"/>
    </cofactor>
    <text evidence="2">Binds 1 Fe(2+) ion.</text>
</comment>
<feature type="binding site" evidence="2">
    <location>
        <position position="138"/>
    </location>
    <ligand>
        <name>Fe cation</name>
        <dbReference type="ChEBI" id="CHEBI:24875"/>
    </ligand>
</feature>
<name>A0A7C5ALK4_9BACT</name>
<comment type="catalytic activity">
    <reaction evidence="2">
        <text>N-terminal N-formyl-L-methionyl-[peptide] + H2O = N-terminal L-methionyl-[peptide] + formate</text>
        <dbReference type="Rhea" id="RHEA:24420"/>
        <dbReference type="Rhea" id="RHEA-COMP:10639"/>
        <dbReference type="Rhea" id="RHEA-COMP:10640"/>
        <dbReference type="ChEBI" id="CHEBI:15377"/>
        <dbReference type="ChEBI" id="CHEBI:15740"/>
        <dbReference type="ChEBI" id="CHEBI:49298"/>
        <dbReference type="ChEBI" id="CHEBI:64731"/>
        <dbReference type="EC" id="3.5.1.88"/>
    </reaction>
</comment>
<dbReference type="NCBIfam" id="NF001159">
    <property type="entry name" value="PRK00150.1-3"/>
    <property type="match status" value="1"/>
</dbReference>
<dbReference type="PRINTS" id="PR01576">
    <property type="entry name" value="PDEFORMYLASE"/>
</dbReference>
<dbReference type="EMBL" id="DTKJ01000040">
    <property type="protein sequence ID" value="HGZ11654.1"/>
    <property type="molecule type" value="Genomic_DNA"/>
</dbReference>
<sequence length="167" mass="18426">MILPICRFPDSVLKTRAAEVTEINGDLQTLIDNMAATMYAAPGLGLAANQVGVLRRVIVFDVSQKEGPRDLQVIINPCITACEGELVYNEGCLSVPDFNAEVRRHARVCVTGLDRHGKPVSIEAEGLKAVVLQHEIDHLDGILFIDRISRLKRGLYLRRLKKQAAGR</sequence>
<dbReference type="Gene3D" id="3.90.45.10">
    <property type="entry name" value="Peptide deformylase"/>
    <property type="match status" value="1"/>
</dbReference>